<dbReference type="Gene3D" id="1.10.10.10">
    <property type="entry name" value="Winged helix-like DNA-binding domain superfamily/Winged helix DNA-binding domain"/>
    <property type="match status" value="1"/>
</dbReference>
<keyword evidence="2" id="KW-0238">DNA-binding</keyword>
<dbReference type="PROSITE" id="PS51464">
    <property type="entry name" value="SIS"/>
    <property type="match status" value="1"/>
</dbReference>
<dbReference type="EMBL" id="CP000155">
    <property type="protein sequence ID" value="ABC27638.1"/>
    <property type="molecule type" value="Genomic_DNA"/>
</dbReference>
<proteinExistence type="predicted"/>
<dbReference type="PROSITE" id="PS51071">
    <property type="entry name" value="HTH_RPIR"/>
    <property type="match status" value="1"/>
</dbReference>
<dbReference type="InterPro" id="IPR047640">
    <property type="entry name" value="RpiR-like"/>
</dbReference>
<dbReference type="PROSITE" id="PS00356">
    <property type="entry name" value="HTH_LACI_1"/>
    <property type="match status" value="1"/>
</dbReference>
<gene>
    <name evidence="6" type="ordered locus">HCH_00740</name>
</gene>
<dbReference type="Gene3D" id="3.40.50.10490">
    <property type="entry name" value="Glucose-6-phosphate isomerase like protein, domain 1"/>
    <property type="match status" value="1"/>
</dbReference>
<dbReference type="GO" id="GO:1901135">
    <property type="term" value="P:carbohydrate derivative metabolic process"/>
    <property type="evidence" value="ECO:0007669"/>
    <property type="project" value="InterPro"/>
</dbReference>
<sequence length="285" mass="31493">MGRPHDILSWLRQNRDTLRKSEQKVAECVLRNPNDVIHMRIVDLATEAGVSEPTIVRFCRTICFDSFQSFKVSLAQQLASMQRQTPFRARSGDSLQQLGAKIFSDVQSSLQQVFNQLAWDRIEQACAWISNSPRLYFFGYGASAAVAADAQQKFFRLKPSTHACPDPDTQMLIAGLVETNDVIIAISHSGRTNNLIQSCMQARASGAKVVAISPPQSALANIANLNIGVSVDENADAFTPLASRLAHLMILDTIASNLFQKLDEQHVQKLNQAKKNLSSLRLSPN</sequence>
<dbReference type="KEGG" id="hch:HCH_00740"/>
<feature type="domain" description="HTH rpiR-type" evidence="4">
    <location>
        <begin position="5"/>
        <end position="81"/>
    </location>
</feature>
<dbReference type="InterPro" id="IPR001347">
    <property type="entry name" value="SIS_dom"/>
</dbReference>
<dbReference type="PANTHER" id="PTHR30514">
    <property type="entry name" value="GLUCOKINASE"/>
    <property type="match status" value="1"/>
</dbReference>
<evidence type="ECO:0000256" key="3">
    <source>
        <dbReference type="ARBA" id="ARBA00023163"/>
    </source>
</evidence>
<protein>
    <submittedName>
        <fullName evidence="6">Transcriptional regulator</fullName>
    </submittedName>
</protein>
<dbReference type="AlphaFoldDB" id="Q2SNY6"/>
<dbReference type="GO" id="GO:0003677">
    <property type="term" value="F:DNA binding"/>
    <property type="evidence" value="ECO:0007669"/>
    <property type="project" value="UniProtKB-KW"/>
</dbReference>
<dbReference type="InterPro" id="IPR036388">
    <property type="entry name" value="WH-like_DNA-bd_sf"/>
</dbReference>
<keyword evidence="7" id="KW-1185">Reference proteome</keyword>
<dbReference type="eggNOG" id="COG1737">
    <property type="taxonomic scope" value="Bacteria"/>
</dbReference>
<evidence type="ECO:0000313" key="6">
    <source>
        <dbReference type="EMBL" id="ABC27638.1"/>
    </source>
</evidence>
<dbReference type="PANTHER" id="PTHR30514:SF1">
    <property type="entry name" value="HTH-TYPE TRANSCRIPTIONAL REGULATOR HEXR-RELATED"/>
    <property type="match status" value="1"/>
</dbReference>
<evidence type="ECO:0000256" key="1">
    <source>
        <dbReference type="ARBA" id="ARBA00023015"/>
    </source>
</evidence>
<dbReference type="InterPro" id="IPR009057">
    <property type="entry name" value="Homeodomain-like_sf"/>
</dbReference>
<reference evidence="6 7" key="1">
    <citation type="journal article" date="2005" name="Nucleic Acids Res.">
        <title>Genomic blueprint of Hahella chejuensis, a marine microbe producing an algicidal agent.</title>
        <authorList>
            <person name="Jeong H."/>
            <person name="Yim J.H."/>
            <person name="Lee C."/>
            <person name="Choi S.-H."/>
            <person name="Park Y.K."/>
            <person name="Yoon S.H."/>
            <person name="Hur C.-G."/>
            <person name="Kang H.-Y."/>
            <person name="Kim D."/>
            <person name="Lee H.H."/>
            <person name="Park K.H."/>
            <person name="Park S.-H."/>
            <person name="Park H.-S."/>
            <person name="Lee H.K."/>
            <person name="Oh T.K."/>
            <person name="Kim J.F."/>
        </authorList>
    </citation>
    <scope>NUCLEOTIDE SEQUENCE [LARGE SCALE GENOMIC DNA]</scope>
    <source>
        <strain evidence="6 7">KCTC 2396</strain>
    </source>
</reference>
<evidence type="ECO:0000313" key="7">
    <source>
        <dbReference type="Proteomes" id="UP000000238"/>
    </source>
</evidence>
<dbReference type="Pfam" id="PF01380">
    <property type="entry name" value="SIS"/>
    <property type="match status" value="1"/>
</dbReference>
<dbReference type="InterPro" id="IPR046348">
    <property type="entry name" value="SIS_dom_sf"/>
</dbReference>
<dbReference type="Pfam" id="PF01418">
    <property type="entry name" value="HTH_6"/>
    <property type="match status" value="1"/>
</dbReference>
<dbReference type="InterPro" id="IPR000281">
    <property type="entry name" value="HTH_RpiR"/>
</dbReference>
<accession>Q2SNY6</accession>
<dbReference type="STRING" id="349521.HCH_00740"/>
<dbReference type="HOGENOM" id="CLU_055769_0_0_6"/>
<dbReference type="SUPFAM" id="SSF53697">
    <property type="entry name" value="SIS domain"/>
    <property type="match status" value="1"/>
</dbReference>
<dbReference type="GO" id="GO:0003700">
    <property type="term" value="F:DNA-binding transcription factor activity"/>
    <property type="evidence" value="ECO:0007669"/>
    <property type="project" value="InterPro"/>
</dbReference>
<organism evidence="6 7">
    <name type="scientific">Hahella chejuensis (strain KCTC 2396)</name>
    <dbReference type="NCBI Taxonomy" id="349521"/>
    <lineage>
        <taxon>Bacteria</taxon>
        <taxon>Pseudomonadati</taxon>
        <taxon>Pseudomonadota</taxon>
        <taxon>Gammaproteobacteria</taxon>
        <taxon>Oceanospirillales</taxon>
        <taxon>Hahellaceae</taxon>
        <taxon>Hahella</taxon>
    </lineage>
</organism>
<dbReference type="RefSeq" id="WP_011394715.1">
    <property type="nucleotide sequence ID" value="NC_007645.1"/>
</dbReference>
<keyword evidence="1" id="KW-0805">Transcription regulation</keyword>
<evidence type="ECO:0000259" key="5">
    <source>
        <dbReference type="PROSITE" id="PS51464"/>
    </source>
</evidence>
<feature type="domain" description="SIS" evidence="5">
    <location>
        <begin position="125"/>
        <end position="264"/>
    </location>
</feature>
<name>Q2SNY6_HAHCH</name>
<evidence type="ECO:0000256" key="2">
    <source>
        <dbReference type="ARBA" id="ARBA00023125"/>
    </source>
</evidence>
<dbReference type="Proteomes" id="UP000000238">
    <property type="component" value="Chromosome"/>
</dbReference>
<dbReference type="GO" id="GO:0097367">
    <property type="term" value="F:carbohydrate derivative binding"/>
    <property type="evidence" value="ECO:0007669"/>
    <property type="project" value="InterPro"/>
</dbReference>
<dbReference type="CDD" id="cd05013">
    <property type="entry name" value="SIS_RpiR"/>
    <property type="match status" value="1"/>
</dbReference>
<dbReference type="SUPFAM" id="SSF46689">
    <property type="entry name" value="Homeodomain-like"/>
    <property type="match status" value="1"/>
</dbReference>
<dbReference type="OrthoDB" id="257751at2"/>
<dbReference type="InterPro" id="IPR035472">
    <property type="entry name" value="RpiR-like_SIS"/>
</dbReference>
<evidence type="ECO:0000259" key="4">
    <source>
        <dbReference type="PROSITE" id="PS51071"/>
    </source>
</evidence>
<keyword evidence="3" id="KW-0804">Transcription</keyword>